<keyword evidence="4" id="KW-0808">Transferase</keyword>
<accession>A0AAD7TIM0</accession>
<keyword evidence="3" id="KW-0032">Aminotransferase</keyword>
<dbReference type="GO" id="GO:1901605">
    <property type="term" value="P:alpha-amino acid metabolic process"/>
    <property type="evidence" value="ECO:0007669"/>
    <property type="project" value="TreeGrafter"/>
</dbReference>
<feature type="region of interest" description="Disordered" evidence="6">
    <location>
        <begin position="711"/>
        <end position="752"/>
    </location>
</feature>
<evidence type="ECO:0000256" key="2">
    <source>
        <dbReference type="ARBA" id="ARBA00007441"/>
    </source>
</evidence>
<dbReference type="PANTHER" id="PTHR42790:SF1">
    <property type="entry name" value="AROMATIC AMINO ACID AMINOTRANSFERASE, HYPOTHETICAL (EUROFUNG)"/>
    <property type="match status" value="1"/>
</dbReference>
<dbReference type="EMBL" id="JAPEVG010000604">
    <property type="protein sequence ID" value="KAJ8457043.1"/>
    <property type="molecule type" value="Genomic_DNA"/>
</dbReference>
<dbReference type="Proteomes" id="UP001215151">
    <property type="component" value="Unassembled WGS sequence"/>
</dbReference>
<feature type="compositionally biased region" description="Pro residues" evidence="6">
    <location>
        <begin position="720"/>
        <end position="752"/>
    </location>
</feature>
<dbReference type="InterPro" id="IPR015421">
    <property type="entry name" value="PyrdxlP-dep_Trfase_major"/>
</dbReference>
<evidence type="ECO:0000313" key="9">
    <source>
        <dbReference type="Proteomes" id="UP001215151"/>
    </source>
</evidence>
<dbReference type="InterPro" id="IPR015424">
    <property type="entry name" value="PyrdxlP-dep_Trfase"/>
</dbReference>
<evidence type="ECO:0000259" key="7">
    <source>
        <dbReference type="Pfam" id="PF00155"/>
    </source>
</evidence>
<dbReference type="InterPro" id="IPR050859">
    <property type="entry name" value="Class-I_PLP-dep_aminotransf"/>
</dbReference>
<keyword evidence="9" id="KW-1185">Reference proteome</keyword>
<dbReference type="Gene3D" id="3.40.640.10">
    <property type="entry name" value="Type I PLP-dependent aspartate aminotransferase-like (Major domain)"/>
    <property type="match status" value="1"/>
</dbReference>
<protein>
    <recommendedName>
        <fullName evidence="7">Aminotransferase class I/classII large domain-containing protein</fullName>
    </recommendedName>
</protein>
<dbReference type="InterPro" id="IPR004839">
    <property type="entry name" value="Aminotransferase_I/II_large"/>
</dbReference>
<feature type="domain" description="Aminotransferase class I/classII large" evidence="7">
    <location>
        <begin position="114"/>
        <end position="525"/>
    </location>
</feature>
<evidence type="ECO:0000313" key="8">
    <source>
        <dbReference type="EMBL" id="KAJ8457043.1"/>
    </source>
</evidence>
<feature type="region of interest" description="Disordered" evidence="6">
    <location>
        <begin position="562"/>
        <end position="671"/>
    </location>
</feature>
<reference evidence="8" key="1">
    <citation type="submission" date="2022-11" db="EMBL/GenBank/DDBJ databases">
        <title>Genome Sequence of Cubamyces cubensis.</title>
        <authorList>
            <person name="Buettner E."/>
        </authorList>
    </citation>
    <scope>NUCLEOTIDE SEQUENCE</scope>
    <source>
        <strain evidence="8">MPL-01</strain>
    </source>
</reference>
<evidence type="ECO:0000256" key="5">
    <source>
        <dbReference type="ARBA" id="ARBA00022898"/>
    </source>
</evidence>
<feature type="compositionally biased region" description="Polar residues" evidence="6">
    <location>
        <begin position="610"/>
        <end position="622"/>
    </location>
</feature>
<dbReference type="Pfam" id="PF00155">
    <property type="entry name" value="Aminotran_1_2"/>
    <property type="match status" value="1"/>
</dbReference>
<comment type="similarity">
    <text evidence="2">Belongs to the class-I pyridoxal-phosphate-dependent aminotransferase family.</text>
</comment>
<dbReference type="CDD" id="cd00609">
    <property type="entry name" value="AAT_like"/>
    <property type="match status" value="1"/>
</dbReference>
<sequence length="752" mass="82298">MQSSEKRQKAVDLSHHLSDVARARTTSPLKGLARYFGRPGVITLAGGTPSPDYFPFATISGDALVPESFSVTNTHSGSSLSWLWKIFGGARKEKTNTITIPKFTDHPQDEVNLATALQYGMATGLPQLQKFINNFVEKVYQPGYADWTTLVQTGNTDGWSRVVNTLCNPGEAFITEDWTYPSALASSQPYGVHPVGVPMDSEGMRSDELRKLLSEWDETARGCKRPHVMYTIPVGQNPTGVTMGVDRKKEIYDICVEYGKLYVIIVEDDPYYFLQMGPYVEKSERATQASALDSDEWLAGLQPTYVKLDYQGRVIRLDTFSKTIAPGSRLGFFTCNPRFAERLERAGETSTQAPCGFGQSLITQLLTTWKFEGYARWLHGLAVQYKARRDYLLDALADEFHLKASLGATGSWKGCTIYTASAKPRRGAEMTEKFALGDKPYFSVVPPSAGMFVWLKLHFENVPGFRQGDEDTLEMKLWTQLAEAGVLIGPGRYFNSDEGNANPAECHFRISFSFATDEDLKKAVEIFGKVRKTMASASVAPTSLSDDIQRALQQAVGDANNAAASIAKQKKQKRHRDEEHAVAEAEDGTLRKKKKSKKHGTSAEGDSELISGSGSGEQTATPSEPDVAVDGQHAKKKKKNKGKERAQEEPVPPQIDPALTAPQDAPPPMDIATSSAEFLSAVVAAASATAGNAGQQLPGGFDQQMQQYMAYPPDFDPYAFPAPSPQHPQGHPPHPHQEGPPPFGPPPHGQAT</sequence>
<comment type="caution">
    <text evidence="8">The sequence shown here is derived from an EMBL/GenBank/DDBJ whole genome shotgun (WGS) entry which is preliminary data.</text>
</comment>
<keyword evidence="5" id="KW-0663">Pyridoxal phosphate</keyword>
<organism evidence="8 9">
    <name type="scientific">Trametes cubensis</name>
    <dbReference type="NCBI Taxonomy" id="1111947"/>
    <lineage>
        <taxon>Eukaryota</taxon>
        <taxon>Fungi</taxon>
        <taxon>Dikarya</taxon>
        <taxon>Basidiomycota</taxon>
        <taxon>Agaricomycotina</taxon>
        <taxon>Agaricomycetes</taxon>
        <taxon>Polyporales</taxon>
        <taxon>Polyporaceae</taxon>
        <taxon>Trametes</taxon>
    </lineage>
</organism>
<comment type="cofactor">
    <cofactor evidence="1">
        <name>pyridoxal 5'-phosphate</name>
        <dbReference type="ChEBI" id="CHEBI:597326"/>
    </cofactor>
</comment>
<dbReference type="GO" id="GO:0008483">
    <property type="term" value="F:transaminase activity"/>
    <property type="evidence" value="ECO:0007669"/>
    <property type="project" value="UniProtKB-KW"/>
</dbReference>
<gene>
    <name evidence="8" type="ORF">ONZ51_g11768</name>
</gene>
<dbReference type="GO" id="GO:0030170">
    <property type="term" value="F:pyridoxal phosphate binding"/>
    <property type="evidence" value="ECO:0007669"/>
    <property type="project" value="InterPro"/>
</dbReference>
<name>A0AAD7TIM0_9APHY</name>
<evidence type="ECO:0000256" key="3">
    <source>
        <dbReference type="ARBA" id="ARBA00022576"/>
    </source>
</evidence>
<dbReference type="PANTHER" id="PTHR42790">
    <property type="entry name" value="AMINOTRANSFERASE"/>
    <property type="match status" value="1"/>
</dbReference>
<feature type="compositionally biased region" description="Basic residues" evidence="6">
    <location>
        <begin position="591"/>
        <end position="600"/>
    </location>
</feature>
<evidence type="ECO:0000256" key="6">
    <source>
        <dbReference type="SAM" id="MobiDB-lite"/>
    </source>
</evidence>
<dbReference type="AlphaFoldDB" id="A0AAD7TIM0"/>
<dbReference type="SUPFAM" id="SSF53383">
    <property type="entry name" value="PLP-dependent transferases"/>
    <property type="match status" value="1"/>
</dbReference>
<proteinExistence type="inferred from homology"/>
<evidence type="ECO:0000256" key="1">
    <source>
        <dbReference type="ARBA" id="ARBA00001933"/>
    </source>
</evidence>
<evidence type="ECO:0000256" key="4">
    <source>
        <dbReference type="ARBA" id="ARBA00022679"/>
    </source>
</evidence>